<evidence type="ECO:0000313" key="2">
    <source>
        <dbReference type="EMBL" id="WMV54928.1"/>
    </source>
</evidence>
<sequence length="103" mass="11787">MDTIEQKGTRQLKERRVPSPEGDNLVSEKNKQSVCRQTVPRCSVISPKVTEPEDVEGSVGIELSWVQLERVNPKPFSTHLARESEWTKAKVVLHCFLLVFERN</sequence>
<proteinExistence type="predicted"/>
<protein>
    <submittedName>
        <fullName evidence="2">Uncharacterized protein</fullName>
    </submittedName>
</protein>
<dbReference type="Proteomes" id="UP001234989">
    <property type="component" value="Chromosome 11"/>
</dbReference>
<evidence type="ECO:0000256" key="1">
    <source>
        <dbReference type="SAM" id="MobiDB-lite"/>
    </source>
</evidence>
<organism evidence="2 3">
    <name type="scientific">Solanum verrucosum</name>
    <dbReference type="NCBI Taxonomy" id="315347"/>
    <lineage>
        <taxon>Eukaryota</taxon>
        <taxon>Viridiplantae</taxon>
        <taxon>Streptophyta</taxon>
        <taxon>Embryophyta</taxon>
        <taxon>Tracheophyta</taxon>
        <taxon>Spermatophyta</taxon>
        <taxon>Magnoliopsida</taxon>
        <taxon>eudicotyledons</taxon>
        <taxon>Gunneridae</taxon>
        <taxon>Pentapetalae</taxon>
        <taxon>asterids</taxon>
        <taxon>lamiids</taxon>
        <taxon>Solanales</taxon>
        <taxon>Solanaceae</taxon>
        <taxon>Solanoideae</taxon>
        <taxon>Solaneae</taxon>
        <taxon>Solanum</taxon>
    </lineage>
</organism>
<reference evidence="2" key="1">
    <citation type="submission" date="2023-08" db="EMBL/GenBank/DDBJ databases">
        <title>A de novo genome assembly of Solanum verrucosum Schlechtendal, a Mexican diploid species geographically isolated from the other diploid A-genome species in potato relatives.</title>
        <authorList>
            <person name="Hosaka K."/>
        </authorList>
    </citation>
    <scope>NUCLEOTIDE SEQUENCE</scope>
    <source>
        <tissue evidence="2">Young leaves</tissue>
    </source>
</reference>
<gene>
    <name evidence="2" type="ORF">MTR67_048313</name>
</gene>
<accession>A0AAF0V183</accession>
<dbReference type="AlphaFoldDB" id="A0AAF0V183"/>
<keyword evidence="3" id="KW-1185">Reference proteome</keyword>
<feature type="region of interest" description="Disordered" evidence="1">
    <location>
        <begin position="1"/>
        <end position="32"/>
    </location>
</feature>
<dbReference type="EMBL" id="CP133622">
    <property type="protein sequence ID" value="WMV54928.1"/>
    <property type="molecule type" value="Genomic_DNA"/>
</dbReference>
<evidence type="ECO:0000313" key="3">
    <source>
        <dbReference type="Proteomes" id="UP001234989"/>
    </source>
</evidence>
<name>A0AAF0V183_SOLVR</name>
<feature type="compositionally biased region" description="Basic and acidic residues" evidence="1">
    <location>
        <begin position="1"/>
        <end position="18"/>
    </location>
</feature>